<reference evidence="1 2" key="1">
    <citation type="submission" date="2023-10" db="EMBL/GenBank/DDBJ databases">
        <title>Development of a sustainable strategy for remediation of hydrocarbon-contaminated territories based on the waste exchange concept.</title>
        <authorList>
            <person name="Krivoruchko A."/>
        </authorList>
    </citation>
    <scope>NUCLEOTIDE SEQUENCE [LARGE SCALE GENOMIC DNA]</scope>
    <source>
        <strain evidence="1 2">IEGM 1203</strain>
    </source>
</reference>
<accession>A0ABU4BS75</accession>
<evidence type="ECO:0000313" key="2">
    <source>
        <dbReference type="Proteomes" id="UP001185927"/>
    </source>
</evidence>
<organism evidence="1 2">
    <name type="scientific">Rhodococcus globerulus</name>
    <dbReference type="NCBI Taxonomy" id="33008"/>
    <lineage>
        <taxon>Bacteria</taxon>
        <taxon>Bacillati</taxon>
        <taxon>Actinomycetota</taxon>
        <taxon>Actinomycetes</taxon>
        <taxon>Mycobacteriales</taxon>
        <taxon>Nocardiaceae</taxon>
        <taxon>Rhodococcus</taxon>
    </lineage>
</organism>
<name>A0ABU4BS75_RHOGO</name>
<dbReference type="EMBL" id="JAWLKB010000004">
    <property type="protein sequence ID" value="MDV6267045.1"/>
    <property type="molecule type" value="Genomic_DNA"/>
</dbReference>
<comment type="caution">
    <text evidence="1">The sequence shown here is derived from an EMBL/GenBank/DDBJ whole genome shotgun (WGS) entry which is preliminary data.</text>
</comment>
<sequence length="216" mass="25239">MSNTKAMFDAETTEHELTILHDDGLYRHVKCAAPGTNIWRFDLVTWPGHLAVSGDLGSYTFSRLPDMFEFFEGDRGINPSYWAQKVVAGKERTTEYSPDLARQHVIERFWEDRLQRDEPNAPLWRAIRQEVISRLGDDEREAHDAICNFEYRAPRPSVGKSLDFRPERISRRHADYRFTDAWEWDLRDHDSQFILICHAIVWGIAKYRAAKLEVAA</sequence>
<keyword evidence="2" id="KW-1185">Reference proteome</keyword>
<dbReference type="Proteomes" id="UP001185927">
    <property type="component" value="Unassembled WGS sequence"/>
</dbReference>
<evidence type="ECO:0000313" key="1">
    <source>
        <dbReference type="EMBL" id="MDV6267045.1"/>
    </source>
</evidence>
<protein>
    <submittedName>
        <fullName evidence="1">Uncharacterized protein</fullName>
    </submittedName>
</protein>
<dbReference type="RefSeq" id="WP_317541256.1">
    <property type="nucleotide sequence ID" value="NZ_JAWLKB010000004.1"/>
</dbReference>
<gene>
    <name evidence="1" type="ORF">R3Q16_10565</name>
</gene>
<proteinExistence type="predicted"/>